<protein>
    <submittedName>
        <fullName evidence="1">Uncharacterized protein</fullName>
    </submittedName>
</protein>
<sequence length="500" mass="54270">MDPPSMSSTGAADPPPKLRLMCSYGGHILPRPHDKSLFYAGGDTRLISLPHQTTTTLSSLTSHLSKTLFNNNPITPFSLKYQLPNEDLDSLISITTDDDLHNMIEELERIENSPKPSRIRLFIFPSKPNSGSGFGSSVLMDSSKAESWFCDALKGVKIMQREHCGDSGLGSVPESIVLETSSSFGSTGSSISMSNLPPIGVVEDGGVNGLEKKVKVSSPNSIESESSTASAVSHPQTIIYQDPVHFPSTESGVSFNAVETDCISSDPAGIHMMKTVQLPPHQVSSHSDQIQHLQQMSYVQPGAHYTSQYSQVPMSAYYPMYYSPLHQNTPNPYQPNPPYPVYFVPVRPTQSFNTPMQCSFQDNVTTAPSRPHMQPPITMMAPPLAPVLSESATKVYNPMGATPLAPVPSNQDQPPLMDLSETNQSSQCATAASISAANYENEYEDDLAYTQIYKTQPSAPATLLSQYQTMTNAGAVRLSEASKLLHGETVKQHIGTSQPQ</sequence>
<accession>A0ACB7Y0L0</accession>
<gene>
    <name evidence="1" type="ORF">Vadar_019981</name>
</gene>
<comment type="caution">
    <text evidence="1">The sequence shown here is derived from an EMBL/GenBank/DDBJ whole genome shotgun (WGS) entry which is preliminary data.</text>
</comment>
<keyword evidence="2" id="KW-1185">Reference proteome</keyword>
<organism evidence="1 2">
    <name type="scientific">Vaccinium darrowii</name>
    <dbReference type="NCBI Taxonomy" id="229202"/>
    <lineage>
        <taxon>Eukaryota</taxon>
        <taxon>Viridiplantae</taxon>
        <taxon>Streptophyta</taxon>
        <taxon>Embryophyta</taxon>
        <taxon>Tracheophyta</taxon>
        <taxon>Spermatophyta</taxon>
        <taxon>Magnoliopsida</taxon>
        <taxon>eudicotyledons</taxon>
        <taxon>Gunneridae</taxon>
        <taxon>Pentapetalae</taxon>
        <taxon>asterids</taxon>
        <taxon>Ericales</taxon>
        <taxon>Ericaceae</taxon>
        <taxon>Vaccinioideae</taxon>
        <taxon>Vaccinieae</taxon>
        <taxon>Vaccinium</taxon>
    </lineage>
</organism>
<proteinExistence type="predicted"/>
<dbReference type="Proteomes" id="UP000828048">
    <property type="component" value="Chromosome 5"/>
</dbReference>
<reference evidence="1 2" key="1">
    <citation type="journal article" date="2021" name="Hortic Res">
        <title>High-quality reference genome and annotation aids understanding of berry development for evergreen blueberry (Vaccinium darrowii).</title>
        <authorList>
            <person name="Yu J."/>
            <person name="Hulse-Kemp A.M."/>
            <person name="Babiker E."/>
            <person name="Staton M."/>
        </authorList>
    </citation>
    <scope>NUCLEOTIDE SEQUENCE [LARGE SCALE GENOMIC DNA]</scope>
    <source>
        <strain evidence="2">cv. NJ 8807/NJ 8810</strain>
        <tissue evidence="1">Young leaf</tissue>
    </source>
</reference>
<evidence type="ECO:0000313" key="2">
    <source>
        <dbReference type="Proteomes" id="UP000828048"/>
    </source>
</evidence>
<dbReference type="EMBL" id="CM037155">
    <property type="protein sequence ID" value="KAH7846941.1"/>
    <property type="molecule type" value="Genomic_DNA"/>
</dbReference>
<evidence type="ECO:0000313" key="1">
    <source>
        <dbReference type="EMBL" id="KAH7846941.1"/>
    </source>
</evidence>
<name>A0ACB7Y0L0_9ERIC</name>